<name>A0AB73GW31_9XANT</name>
<dbReference type="AlphaFoldDB" id="A0AB73GW31"/>
<evidence type="ECO:0000313" key="1">
    <source>
        <dbReference type="EMBL" id="MBB5670274.1"/>
    </source>
</evidence>
<reference evidence="1" key="1">
    <citation type="submission" date="2020-08" db="EMBL/GenBank/DDBJ databases">
        <title>Studying the diversity of plant-associated saprophytic bacteria and their role in host health and plant-pathogen interactions.</title>
        <authorList>
            <person name="Potnis N."/>
        </authorList>
    </citation>
    <scope>NUCLEOTIDE SEQUENCE</scope>
    <source>
        <strain evidence="1">F21</strain>
    </source>
</reference>
<dbReference type="EMBL" id="JACIIQ010000006">
    <property type="protein sequence ID" value="MBB5670274.1"/>
    <property type="molecule type" value="Genomic_DNA"/>
</dbReference>
<gene>
    <name evidence="1" type="ORF">FHR65_001829</name>
</gene>
<sequence length="61" mass="6477">MSIAISTNLVGITGLARRLVQDGALDEMAARAAMDQAAQAKVPLPQWFADRKLVSAVTCPH</sequence>
<proteinExistence type="predicted"/>
<dbReference type="RefSeq" id="WP_184577607.1">
    <property type="nucleotide sequence ID" value="NZ_JACIIQ010000006.1"/>
</dbReference>
<protein>
    <submittedName>
        <fullName evidence="1">Uncharacterized protein</fullName>
    </submittedName>
</protein>
<organism evidence="1">
    <name type="scientific">Xanthomonas arboricola</name>
    <dbReference type="NCBI Taxonomy" id="56448"/>
    <lineage>
        <taxon>Bacteria</taxon>
        <taxon>Pseudomonadati</taxon>
        <taxon>Pseudomonadota</taxon>
        <taxon>Gammaproteobacteria</taxon>
        <taxon>Lysobacterales</taxon>
        <taxon>Lysobacteraceae</taxon>
        <taxon>Xanthomonas</taxon>
    </lineage>
</organism>
<comment type="caution">
    <text evidence="1">The sequence shown here is derived from an EMBL/GenBank/DDBJ whole genome shotgun (WGS) entry which is preliminary data.</text>
</comment>
<dbReference type="Proteomes" id="UP000528595">
    <property type="component" value="Unassembled WGS sequence"/>
</dbReference>
<accession>A0AB73GW31</accession>
<dbReference type="InterPro" id="IPR037257">
    <property type="entry name" value="T2SS_E_N_sf"/>
</dbReference>
<dbReference type="SUPFAM" id="SSF160246">
    <property type="entry name" value="EspE N-terminal domain-like"/>
    <property type="match status" value="1"/>
</dbReference>